<proteinExistence type="predicted"/>
<dbReference type="EMBL" id="CM020618">
    <property type="protein sequence ID" value="KAK1861914.1"/>
    <property type="molecule type" value="Genomic_DNA"/>
</dbReference>
<comment type="caution">
    <text evidence="1">The sequence shown here is derived from an EMBL/GenBank/DDBJ whole genome shotgun (WGS) entry which is preliminary data.</text>
</comment>
<organism evidence="1 2">
    <name type="scientific">Pyropia yezoensis</name>
    <name type="common">Susabi-nori</name>
    <name type="synonym">Porphyra yezoensis</name>
    <dbReference type="NCBI Taxonomy" id="2788"/>
    <lineage>
        <taxon>Eukaryota</taxon>
        <taxon>Rhodophyta</taxon>
        <taxon>Bangiophyceae</taxon>
        <taxon>Bangiales</taxon>
        <taxon>Bangiaceae</taxon>
        <taxon>Pyropia</taxon>
    </lineage>
</organism>
<name>A0ACC3BVG1_PYRYE</name>
<evidence type="ECO:0000313" key="2">
    <source>
        <dbReference type="Proteomes" id="UP000798662"/>
    </source>
</evidence>
<reference evidence="1" key="1">
    <citation type="submission" date="2019-11" db="EMBL/GenBank/DDBJ databases">
        <title>Nori genome reveals adaptations in red seaweeds to the harsh intertidal environment.</title>
        <authorList>
            <person name="Wang D."/>
            <person name="Mao Y."/>
        </authorList>
    </citation>
    <scope>NUCLEOTIDE SEQUENCE</scope>
    <source>
        <tissue evidence="1">Gametophyte</tissue>
    </source>
</reference>
<dbReference type="Proteomes" id="UP000798662">
    <property type="component" value="Chromosome 1"/>
</dbReference>
<sequence>MASTPSTSRLLTGAAPAGAPGSSASASRPSCSSQHSGSGADVRAHYDFKESIGKGTFAVVHRAVHRETGEVVAIKAVDKLLLDTETRALLKNELETMRLVSLHPGVPTLHRSYDDKDHTMFVMDFVRGGPLLDQIVQQRTFTENDARATFHSALRTLNFMAKIGVVHRDLKPENLLVDELSAKWPVKISDFGFSAKIQTDELLYEAFGTPFYTAPEVIWRRGYSCACDVWSLGVVLYIVLFGFPPFAQTEHQALFRAIGRGKFAFPENTRVSQDARDAVSKMLVVSPSERITAAELLQHRWFTERPDASSPLPTDQLRTFNARRKVKGGFLSVTSTFHFWAMIGMPRRDAPNEWSKAADEKALKEVQDVLEPSSYVEPRHVVPRVRTSASGTLVLPRGDVPTALSRRSQSEGEARSTTFQSSVGLLPAVAESSRPGGFYSQPLTDVADVPAGKADQATSTAWVPPNASVAVAAAGVRHLSDLEGGAESGTQPPTQADTDSNASGDSSVFGNDVGDTMPSDPAASASQQQSAADKRQLFAHGPDGDSGDSDGSFKSLRDVDPAAPPPVAPSGAGADSAVDEDSPQSVMSRRRSLLLGEVPAGSPSHPDVTPTELDEELRNLLNHAESDGVDDATCNPFFASTSKGEGDGDADDDAPSAPLRRLRVAGLSGIRSVGNRRGSVSLPATPFLPAEASASAGSGPPQRDPHGIGREEMTTCPPADAPPQASSPPVASASPLESTAQLGTHSRSDILNAVRSEVQAVSTMPEATVMPPLPPPRQRRRLAPLDLRNVP</sequence>
<accession>A0ACC3BVG1</accession>
<keyword evidence="2" id="KW-1185">Reference proteome</keyword>
<gene>
    <name evidence="1" type="ORF">I4F81_004492</name>
</gene>
<protein>
    <submittedName>
        <fullName evidence="1">Uncharacterized protein</fullName>
    </submittedName>
</protein>
<evidence type="ECO:0000313" key="1">
    <source>
        <dbReference type="EMBL" id="KAK1861914.1"/>
    </source>
</evidence>